<keyword evidence="2" id="KW-0472">Membrane</keyword>
<keyword evidence="1" id="KW-0813">Transport</keyword>
<evidence type="ECO:0000313" key="5">
    <source>
        <dbReference type="Proteomes" id="UP001217089"/>
    </source>
</evidence>
<keyword evidence="2" id="KW-1133">Transmembrane helix</keyword>
<dbReference type="PANTHER" id="PTHR16166">
    <property type="entry name" value="VACUOLAR PROTEIN SORTING-ASSOCIATED PROTEIN VPS13"/>
    <property type="match status" value="1"/>
</dbReference>
<name>A0ABQ9FJ13_TEGGR</name>
<evidence type="ECO:0000259" key="3">
    <source>
        <dbReference type="Pfam" id="PF12624"/>
    </source>
</evidence>
<dbReference type="EMBL" id="JARBDR010000337">
    <property type="protein sequence ID" value="KAJ8315675.1"/>
    <property type="molecule type" value="Genomic_DNA"/>
</dbReference>
<keyword evidence="2" id="KW-0812">Transmembrane</keyword>
<keyword evidence="5" id="KW-1185">Reference proteome</keyword>
<protein>
    <recommendedName>
        <fullName evidence="3">Chorein N-terminal domain-containing protein</fullName>
    </recommendedName>
</protein>
<dbReference type="InterPro" id="IPR026854">
    <property type="entry name" value="VPS13_N"/>
</dbReference>
<dbReference type="InterPro" id="IPR026847">
    <property type="entry name" value="VPS13"/>
</dbReference>
<feature type="domain" description="Chorein N-terminal" evidence="3">
    <location>
        <begin position="8"/>
        <end position="1258"/>
    </location>
</feature>
<evidence type="ECO:0000256" key="2">
    <source>
        <dbReference type="SAM" id="Phobius"/>
    </source>
</evidence>
<dbReference type="Proteomes" id="UP001217089">
    <property type="component" value="Unassembled WGS sequence"/>
</dbReference>
<feature type="transmembrane region" description="Helical" evidence="2">
    <location>
        <begin position="1258"/>
        <end position="1278"/>
    </location>
</feature>
<dbReference type="Pfam" id="PF12624">
    <property type="entry name" value="VPS13_N"/>
    <property type="match status" value="1"/>
</dbReference>
<dbReference type="PANTHER" id="PTHR16166:SF146">
    <property type="entry name" value="VACUOLAR PROTEIN SORTING-ASSOCIATED PROTEIN 13A-LIKE ISOFORM X1"/>
    <property type="match status" value="1"/>
</dbReference>
<evidence type="ECO:0000256" key="1">
    <source>
        <dbReference type="ARBA" id="ARBA00022448"/>
    </source>
</evidence>
<proteinExistence type="predicted"/>
<gene>
    <name evidence="4" type="ORF">KUTeg_007825</name>
</gene>
<organism evidence="4 5">
    <name type="scientific">Tegillarca granosa</name>
    <name type="common">Malaysian cockle</name>
    <name type="synonym">Anadara granosa</name>
    <dbReference type="NCBI Taxonomy" id="220873"/>
    <lineage>
        <taxon>Eukaryota</taxon>
        <taxon>Metazoa</taxon>
        <taxon>Spiralia</taxon>
        <taxon>Lophotrochozoa</taxon>
        <taxon>Mollusca</taxon>
        <taxon>Bivalvia</taxon>
        <taxon>Autobranchia</taxon>
        <taxon>Pteriomorphia</taxon>
        <taxon>Arcoida</taxon>
        <taxon>Arcoidea</taxon>
        <taxon>Arcidae</taxon>
        <taxon>Tegillarca</taxon>
    </lineage>
</organism>
<evidence type="ECO:0000313" key="4">
    <source>
        <dbReference type="EMBL" id="KAJ8315675.1"/>
    </source>
</evidence>
<sequence length="1281" mass="147613">MIKNKIINALNKYLGKYFEGLEENFSYSFWGNATLTDLKLRPEALVELLTLQLGKELPIEVKAGHVDLIKFSFPWSNLWTANIKLELDGLYVLAGPLTDRPYDEEQDLKLQNAIKTALLQASEMAARSTLKDVADQAENNPGFFDKFLKYILNNVQVSIKNIHIRYEASESNGDYSFAVGATLKSLTIHSTNDKWEEAEIDSDAKVLHKLGKLVDLSVYWNHYVKEPDLVGKKNRLKSNAWKDLMKSSLETYRIKHENFKPILQPVSAEAKIIMNNLEDYKTPVVYIDFTLPDVQLFFSRKQYIRFTELTDSMLRMQVNKRYRKYRPNVTVQDSPRSWWIYAYDSIIEERIRPFSFNRITKNMNQFHSYRNVYLKHLRDTNDNLLVEELKSLEAEMNVVAINNARGDALAQYVKERDEKPKVTKKKEKSESETTSWYDWFWGTGGSDEEEEEEVFDIEDDNDWMAGFTEEEKKELYAGIGFDENANEVKMPKEYVAYKIQVNLKSCQFTLENYRKTILQVSLSDMAMSFDSRPGGKGSRWSGKTEGFTIEGASVDYELVSLVTSNGGIFSTDSQMFSVEYEIKPLWKDADHSLKLNVRPVEIFYDEHAVSQLLAFFEIPDDMAKESINKIAVENLKKAIKYSQDTLRYAIQQRSTFHVSIHMRSPYIVIPQKGTLHQGGNVLVIDLGLLTVESELQPKDVNRITEKNDSALYDKFKINVTQVKAILADSAEDWHLALTEVTSKYHIVPSTGIEVAFYKMWLEKNYQLPQQKVKAKLQSLTVNMTDEQLLILYAFIFHFPFPTVSMVKSSVDGPTIEASFPKMDMRAVQLDPDVMELMMMKKKILGRSVLDKTKNISKRSVDKVAEDRVDSTMNDKFLFPVSDDMSDDIEKWKSYLNVKTVDDFLSPNNHMKLFIRATVGELVIQLSLDQKTVHKEYLMFRMEHLCMDAASTIYVKDGKVINSGAAFYASIGGMQVADKLHRGGSGAYLELLKTQPDKELISVSYRQVKPECPDFGSAYKHVEHAAALNFHQISFIIDQTSVCYLRKCIQEIQSRITEQEDNYKKERLPYVGNFPMRPKKVEEPKTAANKRTSVLVDFMSRVEEEVNVTKPDMIKLHLIANMDDVSVQLSNMDVKYAELHIMGLQGQMLARSIRKTFNARLKELSMTDLSQDTKYPNILTLERKDNPFFDLKFLQYNKSKDNNSNAQPLDYSLQARVGHLQVAYLNRFIWQLTQFFESIRVPNLKETANAAMTEISKQVIITVNTLYLVVFFFISVTFMPDK</sequence>
<reference evidence="4 5" key="1">
    <citation type="submission" date="2022-12" db="EMBL/GenBank/DDBJ databases">
        <title>Chromosome-level genome of Tegillarca granosa.</title>
        <authorList>
            <person name="Kim J."/>
        </authorList>
    </citation>
    <scope>NUCLEOTIDE SEQUENCE [LARGE SCALE GENOMIC DNA]</scope>
    <source>
        <strain evidence="4">Teg-2019</strain>
        <tissue evidence="4">Adductor muscle</tissue>
    </source>
</reference>
<accession>A0ABQ9FJ13</accession>
<comment type="caution">
    <text evidence="4">The sequence shown here is derived from an EMBL/GenBank/DDBJ whole genome shotgun (WGS) entry which is preliminary data.</text>
</comment>